<keyword evidence="6 11" id="KW-0413">Isomerase</keyword>
<dbReference type="InterPro" id="IPR051600">
    <property type="entry name" value="Beta-PGM-like"/>
</dbReference>
<evidence type="ECO:0000313" key="11">
    <source>
        <dbReference type="EMBL" id="WEG36141.1"/>
    </source>
</evidence>
<dbReference type="Gene3D" id="3.40.50.1000">
    <property type="entry name" value="HAD superfamily/HAD-like"/>
    <property type="match status" value="1"/>
</dbReference>
<gene>
    <name evidence="11" type="primary">pgmB</name>
    <name evidence="11" type="ORF">PYS61_02945</name>
</gene>
<dbReference type="EC" id="5.4.2.6" evidence="9"/>
<dbReference type="InterPro" id="IPR010972">
    <property type="entry name" value="Beta-PGM"/>
</dbReference>
<dbReference type="GO" id="GO:0008801">
    <property type="term" value="F:beta-phosphoglucomutase activity"/>
    <property type="evidence" value="ECO:0007669"/>
    <property type="project" value="UniProtKB-EC"/>
</dbReference>
<sequence>MVKFKGVIFDLDGVLCHTDEYHYLAWQQLAQQEGIYFDRLINQRLLGISRSESLEIVLERAGRTYTQAEKIRLAERKNELYRQYLLRMTPADLTTGAEKVLQTLEAAGVKLAVGSSSRNARFILDKLGISSKFQVIIDGNVLQHSKPDKEVFCKALAALHLAADQCLVVEDAVSGIQAAVSAGIKTAGIGKVIEQTAVDYTLHAISDLLPVVLGTGSQRHAFNNLG</sequence>
<comment type="similarity">
    <text evidence="2">Belongs to the HAD-like hydrolase superfamily. CbbY/CbbZ/Gph/YieH family.</text>
</comment>
<evidence type="ECO:0000256" key="7">
    <source>
        <dbReference type="ARBA" id="ARBA00023277"/>
    </source>
</evidence>
<reference evidence="11 12" key="1">
    <citation type="submission" date="2023-02" db="EMBL/GenBank/DDBJ databases">
        <title>Novel Oscillospiraceae bacterial genomes.</title>
        <authorList>
            <person name="Srinivasan S."/>
            <person name="Austin M.N."/>
            <person name="Fiedler T.L."/>
            <person name="Strenk S.M."/>
            <person name="Agnew K.J."/>
            <person name="Nagana Gowda G.A."/>
            <person name="Raftery D."/>
            <person name="Beamer M.A."/>
            <person name="Achilles S.L."/>
            <person name="Wiesenfeld H.C."/>
            <person name="Fredricks D.N."/>
            <person name="Hillier S.L."/>
        </authorList>
    </citation>
    <scope>NUCLEOTIDE SEQUENCE [LARGE SCALE GENOMIC DNA]</scope>
    <source>
        <strain evidence="11 12">CHIC02 1186E3-8</strain>
    </source>
</reference>
<dbReference type="SFLD" id="SFLDG01135">
    <property type="entry name" value="C1.5.6:_HAD__Beta-PGM__Phospha"/>
    <property type="match status" value="1"/>
</dbReference>
<dbReference type="NCBIfam" id="TIGR02009">
    <property type="entry name" value="PGMB-YQAB-SF"/>
    <property type="match status" value="1"/>
</dbReference>
<name>A0ABY8C6C2_9FIRM</name>
<evidence type="ECO:0000256" key="8">
    <source>
        <dbReference type="ARBA" id="ARBA00044926"/>
    </source>
</evidence>
<keyword evidence="4" id="KW-0479">Metal-binding</keyword>
<organism evidence="11 12">
    <name type="scientific">Amygdalobacter indicium</name>
    <dbReference type="NCBI Taxonomy" id="3029272"/>
    <lineage>
        <taxon>Bacteria</taxon>
        <taxon>Bacillati</taxon>
        <taxon>Bacillota</taxon>
        <taxon>Clostridia</taxon>
        <taxon>Eubacteriales</taxon>
        <taxon>Oscillospiraceae</taxon>
        <taxon>Amygdalobacter</taxon>
    </lineage>
</organism>
<evidence type="ECO:0000256" key="5">
    <source>
        <dbReference type="ARBA" id="ARBA00022842"/>
    </source>
</evidence>
<keyword evidence="3" id="KW-0597">Phosphoprotein</keyword>
<proteinExistence type="inferred from homology"/>
<dbReference type="PANTHER" id="PTHR46193:SF18">
    <property type="entry name" value="HEXITOL PHOSPHATASE B"/>
    <property type="match status" value="1"/>
</dbReference>
<dbReference type="InterPro" id="IPR036412">
    <property type="entry name" value="HAD-like_sf"/>
</dbReference>
<protein>
    <recommendedName>
        <fullName evidence="10">Beta-phosphoglucomutase</fullName>
        <ecNumber evidence="9">5.4.2.6</ecNumber>
    </recommendedName>
</protein>
<keyword evidence="7" id="KW-0119">Carbohydrate metabolism</keyword>
<dbReference type="NCBIfam" id="TIGR01509">
    <property type="entry name" value="HAD-SF-IA-v3"/>
    <property type="match status" value="1"/>
</dbReference>
<keyword evidence="12" id="KW-1185">Reference proteome</keyword>
<dbReference type="SFLD" id="SFLDS00003">
    <property type="entry name" value="Haloacid_Dehalogenase"/>
    <property type="match status" value="1"/>
</dbReference>
<dbReference type="Proteomes" id="UP001220478">
    <property type="component" value="Chromosome"/>
</dbReference>
<dbReference type="InterPro" id="IPR023198">
    <property type="entry name" value="PGP-like_dom2"/>
</dbReference>
<evidence type="ECO:0000313" key="12">
    <source>
        <dbReference type="Proteomes" id="UP001220478"/>
    </source>
</evidence>
<evidence type="ECO:0000256" key="4">
    <source>
        <dbReference type="ARBA" id="ARBA00022723"/>
    </source>
</evidence>
<comment type="catalytic activity">
    <reaction evidence="8">
        <text>beta-D-glucose 1-phosphate = beta-D-glucose 6-phosphate</text>
        <dbReference type="Rhea" id="RHEA:20113"/>
        <dbReference type="ChEBI" id="CHEBI:57684"/>
        <dbReference type="ChEBI" id="CHEBI:58247"/>
        <dbReference type="EC" id="5.4.2.6"/>
    </reaction>
</comment>
<dbReference type="Gene3D" id="1.10.150.240">
    <property type="entry name" value="Putative phosphatase, domain 2"/>
    <property type="match status" value="1"/>
</dbReference>
<dbReference type="Pfam" id="PF00702">
    <property type="entry name" value="Hydrolase"/>
    <property type="match status" value="1"/>
</dbReference>
<dbReference type="RefSeq" id="WP_315572159.1">
    <property type="nucleotide sequence ID" value="NZ_CP118868.1"/>
</dbReference>
<dbReference type="InterPro" id="IPR023214">
    <property type="entry name" value="HAD_sf"/>
</dbReference>
<accession>A0ABY8C6C2</accession>
<evidence type="ECO:0000256" key="6">
    <source>
        <dbReference type="ARBA" id="ARBA00023235"/>
    </source>
</evidence>
<evidence type="ECO:0000256" key="9">
    <source>
        <dbReference type="ARBA" id="ARBA00044968"/>
    </source>
</evidence>
<evidence type="ECO:0000256" key="10">
    <source>
        <dbReference type="ARBA" id="ARBA00044991"/>
    </source>
</evidence>
<evidence type="ECO:0000256" key="3">
    <source>
        <dbReference type="ARBA" id="ARBA00022553"/>
    </source>
</evidence>
<dbReference type="InterPro" id="IPR010976">
    <property type="entry name" value="B-phosphoglucomutase_hydrolase"/>
</dbReference>
<comment type="cofactor">
    <cofactor evidence="1">
        <name>Mg(2+)</name>
        <dbReference type="ChEBI" id="CHEBI:18420"/>
    </cofactor>
</comment>
<dbReference type="NCBIfam" id="TIGR01549">
    <property type="entry name" value="HAD-SF-IA-v1"/>
    <property type="match status" value="1"/>
</dbReference>
<evidence type="ECO:0000256" key="1">
    <source>
        <dbReference type="ARBA" id="ARBA00001946"/>
    </source>
</evidence>
<dbReference type="InterPro" id="IPR006439">
    <property type="entry name" value="HAD-SF_hydro_IA"/>
</dbReference>
<dbReference type="PANTHER" id="PTHR46193">
    <property type="entry name" value="6-PHOSPHOGLUCONATE PHOSPHATASE"/>
    <property type="match status" value="1"/>
</dbReference>
<dbReference type="NCBIfam" id="TIGR01990">
    <property type="entry name" value="bPGM"/>
    <property type="match status" value="1"/>
</dbReference>
<dbReference type="SUPFAM" id="SSF56784">
    <property type="entry name" value="HAD-like"/>
    <property type="match status" value="1"/>
</dbReference>
<dbReference type="SFLD" id="SFLDG01129">
    <property type="entry name" value="C1.5:_HAD__Beta-PGM__Phosphata"/>
    <property type="match status" value="1"/>
</dbReference>
<dbReference type="EMBL" id="CP118868">
    <property type="protein sequence ID" value="WEG36141.1"/>
    <property type="molecule type" value="Genomic_DNA"/>
</dbReference>
<evidence type="ECO:0000256" key="2">
    <source>
        <dbReference type="ARBA" id="ARBA00006171"/>
    </source>
</evidence>
<keyword evidence="5" id="KW-0460">Magnesium</keyword>